<dbReference type="AlphaFoldDB" id="A0A0R3QIF7"/>
<keyword evidence="1" id="KW-0812">Transmembrane</keyword>
<keyword evidence="1" id="KW-0472">Membrane</keyword>
<dbReference type="EMBL" id="UZAG01005839">
    <property type="protein sequence ID" value="VDO18085.1"/>
    <property type="molecule type" value="Genomic_DNA"/>
</dbReference>
<reference evidence="2 3" key="2">
    <citation type="submission" date="2018-11" db="EMBL/GenBank/DDBJ databases">
        <authorList>
            <consortium name="Pathogen Informatics"/>
        </authorList>
    </citation>
    <scope>NUCLEOTIDE SEQUENCE [LARGE SCALE GENOMIC DNA]</scope>
</reference>
<evidence type="ECO:0000256" key="1">
    <source>
        <dbReference type="SAM" id="Phobius"/>
    </source>
</evidence>
<proteinExistence type="predicted"/>
<evidence type="ECO:0000313" key="4">
    <source>
        <dbReference type="WBParaSite" id="BTMF_0000619401-mRNA-1"/>
    </source>
</evidence>
<sequence length="144" mass="16678">MEFKSSEPNIILEQKEDFYITRKRLLEDKLQRIQLCVTVLKSTNDKQFKYTQQITLLLIAVISLILKQMIAINNCYWISVVNKNATLRKLHVHTRTHIRISIKHYTSNILSLSIVSDHVATTAACKYLNVRKQMNGTALISIFS</sequence>
<organism evidence="4">
    <name type="scientific">Brugia timori</name>
    <dbReference type="NCBI Taxonomy" id="42155"/>
    <lineage>
        <taxon>Eukaryota</taxon>
        <taxon>Metazoa</taxon>
        <taxon>Ecdysozoa</taxon>
        <taxon>Nematoda</taxon>
        <taxon>Chromadorea</taxon>
        <taxon>Rhabditida</taxon>
        <taxon>Spirurina</taxon>
        <taxon>Spiruromorpha</taxon>
        <taxon>Filarioidea</taxon>
        <taxon>Onchocercidae</taxon>
        <taxon>Brugia</taxon>
    </lineage>
</organism>
<keyword evidence="1" id="KW-1133">Transmembrane helix</keyword>
<protein>
    <submittedName>
        <fullName evidence="4">Transmembrane protein</fullName>
    </submittedName>
</protein>
<keyword evidence="3" id="KW-1185">Reference proteome</keyword>
<gene>
    <name evidence="2" type="ORF">BTMF_LOCUS5439</name>
</gene>
<evidence type="ECO:0000313" key="2">
    <source>
        <dbReference type="EMBL" id="VDO18085.1"/>
    </source>
</evidence>
<evidence type="ECO:0000313" key="3">
    <source>
        <dbReference type="Proteomes" id="UP000280834"/>
    </source>
</evidence>
<accession>A0A0R3QIF7</accession>
<dbReference type="WBParaSite" id="BTMF_0000619401-mRNA-1">
    <property type="protein sequence ID" value="BTMF_0000619401-mRNA-1"/>
    <property type="gene ID" value="BTMF_0000619401"/>
</dbReference>
<feature type="transmembrane region" description="Helical" evidence="1">
    <location>
        <begin position="56"/>
        <end position="79"/>
    </location>
</feature>
<dbReference type="Proteomes" id="UP000280834">
    <property type="component" value="Unassembled WGS sequence"/>
</dbReference>
<reference evidence="4" key="1">
    <citation type="submission" date="2017-02" db="UniProtKB">
        <authorList>
            <consortium name="WormBaseParasite"/>
        </authorList>
    </citation>
    <scope>IDENTIFICATION</scope>
</reference>
<name>A0A0R3QIF7_9BILA</name>